<keyword evidence="7" id="KW-1185">Reference proteome</keyword>
<evidence type="ECO:0000256" key="4">
    <source>
        <dbReference type="ARBA" id="ARBA00037420"/>
    </source>
</evidence>
<dbReference type="InterPro" id="IPR050217">
    <property type="entry name" value="Peroxiredoxin"/>
</dbReference>
<dbReference type="InterPro" id="IPR036249">
    <property type="entry name" value="Thioredoxin-like_sf"/>
</dbReference>
<feature type="domain" description="Alkyl hydroperoxide reductase subunit C/ Thiol specific antioxidant" evidence="5">
    <location>
        <begin position="1"/>
        <end position="83"/>
    </location>
</feature>
<dbReference type="GO" id="GO:0008379">
    <property type="term" value="F:thioredoxin peroxidase activity"/>
    <property type="evidence" value="ECO:0007669"/>
    <property type="project" value="TreeGrafter"/>
</dbReference>
<comment type="function">
    <text evidence="4">Thiol-specific peroxidase that catalyzes the reduction of hydrogen peroxide and organic hydroperoxides to water and alcohols, respectively. Plays a role in cell protection against oxidative stress by detoxifying peroxides.</text>
</comment>
<keyword evidence="2" id="KW-0560">Oxidoreductase</keyword>
<dbReference type="OrthoDB" id="9812811at2"/>
<dbReference type="GO" id="GO:0033554">
    <property type="term" value="P:cellular response to stress"/>
    <property type="evidence" value="ECO:0007669"/>
    <property type="project" value="TreeGrafter"/>
</dbReference>
<dbReference type="GO" id="GO:0042744">
    <property type="term" value="P:hydrogen peroxide catabolic process"/>
    <property type="evidence" value="ECO:0007669"/>
    <property type="project" value="TreeGrafter"/>
</dbReference>
<dbReference type="InterPro" id="IPR024706">
    <property type="entry name" value="Peroxiredoxin_AhpC-typ"/>
</dbReference>
<evidence type="ECO:0000259" key="5">
    <source>
        <dbReference type="Pfam" id="PF00578"/>
    </source>
</evidence>
<dbReference type="AlphaFoldDB" id="A0A398BBC1"/>
<gene>
    <name evidence="6" type="ORF">D1970_10295</name>
</gene>
<accession>A0A398BBC1</accession>
<dbReference type="PANTHER" id="PTHR10681:SF128">
    <property type="entry name" value="THIOREDOXIN-DEPENDENT PEROXIDE REDUCTASE, MITOCHONDRIAL"/>
    <property type="match status" value="1"/>
</dbReference>
<proteinExistence type="inferred from homology"/>
<organism evidence="6 7">
    <name type="scientific">Mesobacillus zeae</name>
    <dbReference type="NCBI Taxonomy" id="1917180"/>
    <lineage>
        <taxon>Bacteria</taxon>
        <taxon>Bacillati</taxon>
        <taxon>Bacillota</taxon>
        <taxon>Bacilli</taxon>
        <taxon>Bacillales</taxon>
        <taxon>Bacillaceae</taxon>
        <taxon>Mesobacillus</taxon>
    </lineage>
</organism>
<name>A0A398BBC1_9BACI</name>
<dbReference type="GO" id="GO:0006979">
    <property type="term" value="P:response to oxidative stress"/>
    <property type="evidence" value="ECO:0007669"/>
    <property type="project" value="TreeGrafter"/>
</dbReference>
<sequence>MAAVAAVYPHIQAAGAELLAISTDSIYAHNAFKQTSPPLKDAAFPLVSDRNQEIGNAYKVLDRKAGATVRASVFISPDQIIHAKFIYPREIGRNIPEHFRLLQAFFFEKETGKGVPANWIPGHPGINMAPSYIDKV</sequence>
<evidence type="ECO:0000313" key="7">
    <source>
        <dbReference type="Proteomes" id="UP000265816"/>
    </source>
</evidence>
<dbReference type="GO" id="GO:0005829">
    <property type="term" value="C:cytosol"/>
    <property type="evidence" value="ECO:0007669"/>
    <property type="project" value="TreeGrafter"/>
</dbReference>
<dbReference type="Gene3D" id="3.40.30.10">
    <property type="entry name" value="Glutaredoxin"/>
    <property type="match status" value="1"/>
</dbReference>
<keyword evidence="3" id="KW-1015">Disulfide bond</keyword>
<dbReference type="GO" id="GO:0045454">
    <property type="term" value="P:cell redox homeostasis"/>
    <property type="evidence" value="ECO:0007669"/>
    <property type="project" value="TreeGrafter"/>
</dbReference>
<reference evidence="6 7" key="1">
    <citation type="submission" date="2018-08" db="EMBL/GenBank/DDBJ databases">
        <title>Bacillus jemisoniae sp. nov., Bacillus chryseoplanitiae sp. nov., Bacillus resnikiae sp. nov., and Bacillus frankliniae sp. nov., isolated from Viking spacecraft and associated surfaces.</title>
        <authorList>
            <person name="Seuylemezian A."/>
            <person name="Vaishampayan P."/>
        </authorList>
    </citation>
    <scope>NUCLEOTIDE SEQUENCE [LARGE SCALE GENOMIC DNA]</scope>
    <source>
        <strain evidence="6 7">JJ-247</strain>
    </source>
</reference>
<comment type="caution">
    <text evidence="6">The sequence shown here is derived from an EMBL/GenBank/DDBJ whole genome shotgun (WGS) entry which is preliminary data.</text>
</comment>
<evidence type="ECO:0000313" key="6">
    <source>
        <dbReference type="EMBL" id="RID85160.1"/>
    </source>
</evidence>
<dbReference type="EMBL" id="QWVT01000016">
    <property type="protein sequence ID" value="RID85160.1"/>
    <property type="molecule type" value="Genomic_DNA"/>
</dbReference>
<protein>
    <submittedName>
        <fullName evidence="6">Peroxiredoxin</fullName>
    </submittedName>
</protein>
<evidence type="ECO:0000256" key="3">
    <source>
        <dbReference type="ARBA" id="ARBA00023157"/>
    </source>
</evidence>
<dbReference type="Proteomes" id="UP000265816">
    <property type="component" value="Unassembled WGS sequence"/>
</dbReference>
<dbReference type="SUPFAM" id="SSF52833">
    <property type="entry name" value="Thioredoxin-like"/>
    <property type="match status" value="1"/>
</dbReference>
<dbReference type="Pfam" id="PF00578">
    <property type="entry name" value="AhpC-TSA"/>
    <property type="match status" value="1"/>
</dbReference>
<dbReference type="PANTHER" id="PTHR10681">
    <property type="entry name" value="THIOREDOXIN PEROXIDASE"/>
    <property type="match status" value="1"/>
</dbReference>
<dbReference type="InterPro" id="IPR000866">
    <property type="entry name" value="AhpC/TSA"/>
</dbReference>
<evidence type="ECO:0000256" key="1">
    <source>
        <dbReference type="ARBA" id="ARBA00009796"/>
    </source>
</evidence>
<dbReference type="PIRSF" id="PIRSF000239">
    <property type="entry name" value="AHPC"/>
    <property type="match status" value="1"/>
</dbReference>
<evidence type="ECO:0000256" key="2">
    <source>
        <dbReference type="ARBA" id="ARBA00023002"/>
    </source>
</evidence>
<comment type="similarity">
    <text evidence="1">Belongs to the peroxiredoxin family. AhpC/Prx1 subfamily.</text>
</comment>